<keyword evidence="3" id="KW-1185">Reference proteome</keyword>
<accession>A0A942E6Y3</accession>
<dbReference type="EMBL" id="JAGXTP010000001">
    <property type="protein sequence ID" value="MBS3848582.1"/>
    <property type="molecule type" value="Genomic_DNA"/>
</dbReference>
<organism evidence="2 3">
    <name type="scientific">Devosia litorisediminis</name>
    <dbReference type="NCBI Taxonomy" id="2829817"/>
    <lineage>
        <taxon>Bacteria</taxon>
        <taxon>Pseudomonadati</taxon>
        <taxon>Pseudomonadota</taxon>
        <taxon>Alphaproteobacteria</taxon>
        <taxon>Hyphomicrobiales</taxon>
        <taxon>Devosiaceae</taxon>
        <taxon>Devosia</taxon>
    </lineage>
</organism>
<dbReference type="AlphaFoldDB" id="A0A942E6Y3"/>
<dbReference type="InterPro" id="IPR011033">
    <property type="entry name" value="PRC_barrel-like_sf"/>
</dbReference>
<evidence type="ECO:0000313" key="3">
    <source>
        <dbReference type="Proteomes" id="UP000678281"/>
    </source>
</evidence>
<dbReference type="SUPFAM" id="SSF50346">
    <property type="entry name" value="PRC-barrel domain"/>
    <property type="match status" value="1"/>
</dbReference>
<name>A0A942E6Y3_9HYPH</name>
<protein>
    <submittedName>
        <fullName evidence="2">PRC-barrel domain-containing protein</fullName>
    </submittedName>
</protein>
<dbReference type="Pfam" id="PF05239">
    <property type="entry name" value="PRC"/>
    <property type="match status" value="1"/>
</dbReference>
<evidence type="ECO:0000259" key="1">
    <source>
        <dbReference type="Pfam" id="PF05239"/>
    </source>
</evidence>
<evidence type="ECO:0000313" key="2">
    <source>
        <dbReference type="EMBL" id="MBS3848582.1"/>
    </source>
</evidence>
<gene>
    <name evidence="2" type="ORF">KD146_07720</name>
</gene>
<dbReference type="InterPro" id="IPR027275">
    <property type="entry name" value="PRC-brl_dom"/>
</dbReference>
<proteinExistence type="predicted"/>
<dbReference type="RefSeq" id="WP_212658116.1">
    <property type="nucleotide sequence ID" value="NZ_JAGXTP010000001.1"/>
</dbReference>
<reference evidence="2" key="1">
    <citation type="submission" date="2021-04" db="EMBL/GenBank/DDBJ databases">
        <title>Devosia litorisediminis sp. nov., isolated from a sand dune.</title>
        <authorList>
            <person name="Park S."/>
            <person name="Yoon J.-H."/>
        </authorList>
    </citation>
    <scope>NUCLEOTIDE SEQUENCE</scope>
    <source>
        <strain evidence="2">BSSL-BM10</strain>
    </source>
</reference>
<sequence length="98" mass="10438">MDHSQHTPLSSHELTPETLQGATIYGADDESVGHVSHLHGSGAACQVIVDVGGFLGLGAKHVVVGLGQLEFMRDENGKVHAVTGWTKDQLKSMPEHED</sequence>
<dbReference type="Gene3D" id="2.30.30.240">
    <property type="entry name" value="PRC-barrel domain"/>
    <property type="match status" value="1"/>
</dbReference>
<dbReference type="Proteomes" id="UP000678281">
    <property type="component" value="Unassembled WGS sequence"/>
</dbReference>
<comment type="caution">
    <text evidence="2">The sequence shown here is derived from an EMBL/GenBank/DDBJ whole genome shotgun (WGS) entry which is preliminary data.</text>
</comment>
<feature type="domain" description="PRC-barrel" evidence="1">
    <location>
        <begin position="18"/>
        <end position="79"/>
    </location>
</feature>